<dbReference type="SUPFAM" id="SSF52058">
    <property type="entry name" value="L domain-like"/>
    <property type="match status" value="1"/>
</dbReference>
<accession>A0A5M4BC63</accession>
<dbReference type="OrthoDB" id="9800207at2"/>
<protein>
    <recommendedName>
        <fullName evidence="3">Internalin</fullName>
    </recommendedName>
</protein>
<dbReference type="InterPro" id="IPR032675">
    <property type="entry name" value="LRR_dom_sf"/>
</dbReference>
<keyword evidence="2" id="KW-1185">Reference proteome</keyword>
<gene>
    <name evidence="1" type="ORF">RCZ01_21470</name>
</gene>
<evidence type="ECO:0000313" key="1">
    <source>
        <dbReference type="EMBL" id="GET46845.1"/>
    </source>
</evidence>
<sequence length="313" mass="36363">MYLKLNEITDKETLSKLLEDDNLTILINKEFNASYLDVINEKCADKTITIKVFLNKCISPDFWTRITNCKRLCIHASCEIQLNSLDFLSNFNTLESLELTSDYTNKNLSFNPIGHICDLKNFTFISGLSKQYSFLNQQKDLKSLYVGSIDFEFVTNKENLTDLLVQRTLKSEHLLPEKCPNLEKLHLYGCSRLKNHSFLSNLAKIKNINVSYNSYITEFPKIQNPELVKTIEMFTCPNFSSIDSLLPFKNLEKLVLTSHDKPLQVPIQDFEKLTQLKKLKTVYTAWGRRPKTDLDIIAKIYNKTRWINSSLEY</sequence>
<evidence type="ECO:0000313" key="2">
    <source>
        <dbReference type="Proteomes" id="UP000398217"/>
    </source>
</evidence>
<comment type="caution">
    <text evidence="1">The sequence shown here is derived from an EMBL/GenBank/DDBJ whole genome shotgun (WGS) entry which is preliminary data.</text>
</comment>
<reference evidence="2" key="1">
    <citation type="journal article" date="2020" name="Int. J. Syst. Evol. Microbiol.">
        <title>Capnocytophaga felis sp. nov. isolated from the feline oral cavity.</title>
        <authorList>
            <person name="Suzuki M."/>
            <person name="Umeda K."/>
            <person name="Kimura M."/>
            <person name="Imaoka K."/>
            <person name="Morikawa S."/>
            <person name="Maeda K."/>
        </authorList>
    </citation>
    <scope>NUCLEOTIDE SEQUENCE [LARGE SCALE GENOMIC DNA]</scope>
    <source>
        <strain evidence="2">KC07070</strain>
    </source>
</reference>
<name>A0A5M4BC63_9FLAO</name>
<dbReference type="EMBL" id="BLBC01000014">
    <property type="protein sequence ID" value="GET46845.1"/>
    <property type="molecule type" value="Genomic_DNA"/>
</dbReference>
<dbReference type="RefSeq" id="WP_155285464.1">
    <property type="nucleotide sequence ID" value="NZ_BLBC01000014.1"/>
</dbReference>
<organism evidence="1 2">
    <name type="scientific">Capnocytophaga felis</name>
    <dbReference type="NCBI Taxonomy" id="2267611"/>
    <lineage>
        <taxon>Bacteria</taxon>
        <taxon>Pseudomonadati</taxon>
        <taxon>Bacteroidota</taxon>
        <taxon>Flavobacteriia</taxon>
        <taxon>Flavobacteriales</taxon>
        <taxon>Flavobacteriaceae</taxon>
        <taxon>Capnocytophaga</taxon>
    </lineage>
</organism>
<proteinExistence type="predicted"/>
<dbReference type="Gene3D" id="3.80.10.10">
    <property type="entry name" value="Ribonuclease Inhibitor"/>
    <property type="match status" value="1"/>
</dbReference>
<evidence type="ECO:0008006" key="3">
    <source>
        <dbReference type="Google" id="ProtNLM"/>
    </source>
</evidence>
<dbReference type="Proteomes" id="UP000398217">
    <property type="component" value="Unassembled WGS sequence"/>
</dbReference>
<dbReference type="AlphaFoldDB" id="A0A5M4BC63"/>